<dbReference type="InterPro" id="IPR036390">
    <property type="entry name" value="WH_DNA-bd_sf"/>
</dbReference>
<feature type="domain" description="Transcription regulator PadR N-terminal" evidence="1">
    <location>
        <begin position="10"/>
        <end position="83"/>
    </location>
</feature>
<gene>
    <name evidence="2" type="ORF">ACIBP4_06835</name>
</gene>
<comment type="caution">
    <text evidence="2">The sequence shown here is derived from an EMBL/GenBank/DDBJ whole genome shotgun (WGS) entry which is preliminary data.</text>
</comment>
<dbReference type="SUPFAM" id="SSF46785">
    <property type="entry name" value="Winged helix' DNA-binding domain"/>
    <property type="match status" value="1"/>
</dbReference>
<organism evidence="2 3">
    <name type="scientific">Micromonospora maritima</name>
    <dbReference type="NCBI Taxonomy" id="986711"/>
    <lineage>
        <taxon>Bacteria</taxon>
        <taxon>Bacillati</taxon>
        <taxon>Actinomycetota</taxon>
        <taxon>Actinomycetes</taxon>
        <taxon>Micromonosporales</taxon>
        <taxon>Micromonosporaceae</taxon>
        <taxon>Micromonospora</taxon>
    </lineage>
</organism>
<dbReference type="PANTHER" id="PTHR43252">
    <property type="entry name" value="TRANSCRIPTIONAL REGULATOR YQJI"/>
    <property type="match status" value="1"/>
</dbReference>
<name>A0ABW7ZIT4_9ACTN</name>
<reference evidence="2 3" key="1">
    <citation type="submission" date="2024-10" db="EMBL/GenBank/DDBJ databases">
        <title>The Natural Products Discovery Center: Release of the First 8490 Sequenced Strains for Exploring Actinobacteria Biosynthetic Diversity.</title>
        <authorList>
            <person name="Kalkreuter E."/>
            <person name="Kautsar S.A."/>
            <person name="Yang D."/>
            <person name="Bader C.D."/>
            <person name="Teijaro C.N."/>
            <person name="Fluegel L."/>
            <person name="Davis C.M."/>
            <person name="Simpson J.R."/>
            <person name="Lauterbach L."/>
            <person name="Steele A.D."/>
            <person name="Gui C."/>
            <person name="Meng S."/>
            <person name="Li G."/>
            <person name="Viehrig K."/>
            <person name="Ye F."/>
            <person name="Su P."/>
            <person name="Kiefer A.F."/>
            <person name="Nichols A."/>
            <person name="Cepeda A.J."/>
            <person name="Yan W."/>
            <person name="Fan B."/>
            <person name="Jiang Y."/>
            <person name="Adhikari A."/>
            <person name="Zheng C.-J."/>
            <person name="Schuster L."/>
            <person name="Cowan T.M."/>
            <person name="Smanski M.J."/>
            <person name="Chevrette M.G."/>
            <person name="De Carvalho L.P.S."/>
            <person name="Shen B."/>
        </authorList>
    </citation>
    <scope>NUCLEOTIDE SEQUENCE [LARGE SCALE GENOMIC DNA]</scope>
    <source>
        <strain evidence="2 3">NPDC049845</strain>
    </source>
</reference>
<evidence type="ECO:0000313" key="3">
    <source>
        <dbReference type="Proteomes" id="UP001612812"/>
    </source>
</evidence>
<dbReference type="InterPro" id="IPR005149">
    <property type="entry name" value="Tscrpt_reg_PadR_N"/>
</dbReference>
<dbReference type="EMBL" id="JBITLE010000002">
    <property type="protein sequence ID" value="MFI7262021.1"/>
    <property type="molecule type" value="Genomic_DNA"/>
</dbReference>
<protein>
    <submittedName>
        <fullName evidence="2">PadR family transcriptional regulator</fullName>
    </submittedName>
</protein>
<dbReference type="Gene3D" id="1.10.10.10">
    <property type="entry name" value="Winged helix-like DNA-binding domain superfamily/Winged helix DNA-binding domain"/>
    <property type="match status" value="1"/>
</dbReference>
<accession>A0ABW7ZIT4</accession>
<sequence>MELTPAELTVLGLVVERPQHGYDLERVIEQRGIRQWTDIGFSSIYYLLAKLERRGLLHVPEAPTAARSRRVFHPTDEGRRVAAQSTLAFIAEARPHPQPLLVGVANLAMLTPQQYAQALRTRLTQLDARIAAVRAAQDAQRSLPHAAREVFSYSLSLMQAERQWLATRVQVPHDEHDRREDRLQEDA</sequence>
<proteinExistence type="predicted"/>
<dbReference type="Pfam" id="PF03551">
    <property type="entry name" value="PadR"/>
    <property type="match status" value="1"/>
</dbReference>
<dbReference type="InterPro" id="IPR036388">
    <property type="entry name" value="WH-like_DNA-bd_sf"/>
</dbReference>
<dbReference type="PANTHER" id="PTHR43252:SF7">
    <property type="entry name" value="TRANSCRIPTIONAL REGULATOR YQJI"/>
    <property type="match status" value="1"/>
</dbReference>
<evidence type="ECO:0000313" key="2">
    <source>
        <dbReference type="EMBL" id="MFI7262021.1"/>
    </source>
</evidence>
<keyword evidence="3" id="KW-1185">Reference proteome</keyword>
<evidence type="ECO:0000259" key="1">
    <source>
        <dbReference type="Pfam" id="PF03551"/>
    </source>
</evidence>
<dbReference type="RefSeq" id="WP_396767855.1">
    <property type="nucleotide sequence ID" value="NZ_JBITLA010000001.1"/>
</dbReference>
<dbReference type="Proteomes" id="UP001612812">
    <property type="component" value="Unassembled WGS sequence"/>
</dbReference>